<dbReference type="SMART" id="SM00293">
    <property type="entry name" value="PWWP"/>
    <property type="match status" value="1"/>
</dbReference>
<protein>
    <recommendedName>
        <fullName evidence="2">PWWP domain-containing protein</fullName>
    </recommendedName>
</protein>
<keyword evidence="4" id="KW-1185">Reference proteome</keyword>
<dbReference type="Gene3D" id="2.30.30.140">
    <property type="match status" value="1"/>
</dbReference>
<dbReference type="Pfam" id="PF00855">
    <property type="entry name" value="PWWP"/>
    <property type="match status" value="1"/>
</dbReference>
<evidence type="ECO:0000256" key="1">
    <source>
        <dbReference type="SAM" id="MobiDB-lite"/>
    </source>
</evidence>
<feature type="domain" description="PWWP" evidence="2">
    <location>
        <begin position="38"/>
        <end position="106"/>
    </location>
</feature>
<feature type="compositionally biased region" description="Polar residues" evidence="1">
    <location>
        <begin position="309"/>
        <end position="338"/>
    </location>
</feature>
<feature type="compositionally biased region" description="Basic residues" evidence="1">
    <location>
        <begin position="182"/>
        <end position="193"/>
    </location>
</feature>
<feature type="compositionally biased region" description="Low complexity" evidence="1">
    <location>
        <begin position="13"/>
        <end position="22"/>
    </location>
</feature>
<dbReference type="EMBL" id="KV453843">
    <property type="protein sequence ID" value="ODV89578.1"/>
    <property type="molecule type" value="Genomic_DNA"/>
</dbReference>
<accession>A0A1E4TD50</accession>
<evidence type="ECO:0000313" key="3">
    <source>
        <dbReference type="EMBL" id="ODV89578.1"/>
    </source>
</evidence>
<feature type="compositionally biased region" description="Polar residues" evidence="1">
    <location>
        <begin position="346"/>
        <end position="360"/>
    </location>
</feature>
<dbReference type="InterPro" id="IPR035503">
    <property type="entry name" value="IOC4-like_PWWP"/>
</dbReference>
<proteinExistence type="predicted"/>
<dbReference type="InterPro" id="IPR000313">
    <property type="entry name" value="PWWP_dom"/>
</dbReference>
<dbReference type="CDD" id="cd05840">
    <property type="entry name" value="PWWP_ScIOC4-like"/>
    <property type="match status" value="1"/>
</dbReference>
<dbReference type="AlphaFoldDB" id="A0A1E4TD50"/>
<feature type="compositionally biased region" description="Basic and acidic residues" evidence="1">
    <location>
        <begin position="166"/>
        <end position="181"/>
    </location>
</feature>
<feature type="compositionally biased region" description="Pro residues" evidence="1">
    <location>
        <begin position="1"/>
        <end position="12"/>
    </location>
</feature>
<reference evidence="4" key="1">
    <citation type="submission" date="2016-02" db="EMBL/GenBank/DDBJ databases">
        <title>Comparative genomics of biotechnologically important yeasts.</title>
        <authorList>
            <consortium name="DOE Joint Genome Institute"/>
            <person name="Riley R."/>
            <person name="Haridas S."/>
            <person name="Wolfe K.H."/>
            <person name="Lopes M.R."/>
            <person name="Hittinger C.T."/>
            <person name="Goker M."/>
            <person name="Salamov A."/>
            <person name="Wisecaver J."/>
            <person name="Long T.M."/>
            <person name="Aerts A.L."/>
            <person name="Barry K."/>
            <person name="Choi C."/>
            <person name="Clum A."/>
            <person name="Coughlan A.Y."/>
            <person name="Deshpande S."/>
            <person name="Douglass A.P."/>
            <person name="Hanson S.J."/>
            <person name="Klenk H.-P."/>
            <person name="Labutti K."/>
            <person name="Lapidus A."/>
            <person name="Lindquist E."/>
            <person name="Lipzen A."/>
            <person name="Meier-Kolthoff J.P."/>
            <person name="Ohm R.A."/>
            <person name="Otillar R.P."/>
            <person name="Pangilinan J."/>
            <person name="Peng Y."/>
            <person name="Rokas A."/>
            <person name="Rosa C.A."/>
            <person name="Scheuner C."/>
            <person name="Sibirny A.A."/>
            <person name="Slot J.C."/>
            <person name="Stielow J.B."/>
            <person name="Sun H."/>
            <person name="Kurtzman C.P."/>
            <person name="Blackwell M."/>
            <person name="Jeffries T.W."/>
            <person name="Grigoriev I.V."/>
        </authorList>
    </citation>
    <scope>NUCLEOTIDE SEQUENCE [LARGE SCALE GENOMIC DNA]</scope>
    <source>
        <strain evidence="4">NRRL Y-17796</strain>
    </source>
</reference>
<dbReference type="InterPro" id="IPR035441">
    <property type="entry name" value="TFIIS/LEDGF_dom_sf"/>
</dbReference>
<dbReference type="PANTHER" id="PTHR12550:SF70">
    <property type="entry name" value="JIL-1 ANCHORING AND STABILIZING PROTEIN, ISOFORM A"/>
    <property type="match status" value="1"/>
</dbReference>
<feature type="region of interest" description="Disordered" evidence="1">
    <location>
        <begin position="1"/>
        <end position="32"/>
    </location>
</feature>
<dbReference type="SUPFAM" id="SSF63748">
    <property type="entry name" value="Tudor/PWWP/MBT"/>
    <property type="match status" value="1"/>
</dbReference>
<feature type="region of interest" description="Disordered" evidence="1">
    <location>
        <begin position="309"/>
        <end position="360"/>
    </location>
</feature>
<evidence type="ECO:0000259" key="2">
    <source>
        <dbReference type="PROSITE" id="PS50812"/>
    </source>
</evidence>
<name>A0A1E4TD50_9ASCO</name>
<feature type="region of interest" description="Disordered" evidence="1">
    <location>
        <begin position="144"/>
        <end position="210"/>
    </location>
</feature>
<dbReference type="PANTHER" id="PTHR12550">
    <property type="entry name" value="HEPATOMA-DERIVED GROWTH FACTOR-RELATED"/>
    <property type="match status" value="1"/>
</dbReference>
<gene>
    <name evidence="3" type="ORF">CANCADRAFT_140957</name>
</gene>
<dbReference type="Proteomes" id="UP000095023">
    <property type="component" value="Unassembled WGS sequence"/>
</dbReference>
<evidence type="ECO:0000313" key="4">
    <source>
        <dbReference type="Proteomes" id="UP000095023"/>
    </source>
</evidence>
<dbReference type="SUPFAM" id="SSF47676">
    <property type="entry name" value="Conserved domain common to transcription factors TFIIS, elongin A, CRSP70"/>
    <property type="match status" value="1"/>
</dbReference>
<dbReference type="PROSITE" id="PS50812">
    <property type="entry name" value="PWWP"/>
    <property type="match status" value="1"/>
</dbReference>
<feature type="compositionally biased region" description="Acidic residues" evidence="1">
    <location>
        <begin position="146"/>
        <end position="159"/>
    </location>
</feature>
<organism evidence="3 4">
    <name type="scientific">Tortispora caseinolytica NRRL Y-17796</name>
    <dbReference type="NCBI Taxonomy" id="767744"/>
    <lineage>
        <taxon>Eukaryota</taxon>
        <taxon>Fungi</taxon>
        <taxon>Dikarya</taxon>
        <taxon>Ascomycota</taxon>
        <taxon>Saccharomycotina</taxon>
        <taxon>Trigonopsidomycetes</taxon>
        <taxon>Trigonopsidales</taxon>
        <taxon>Trigonopsidaceae</taxon>
        <taxon>Tortispora</taxon>
    </lineage>
</organism>
<sequence>MTASPAPSPPAMSPERSPAASPEVTAKLEDTTASKFKPGDVVLGKVKGYPAWPAMVVAEEQVPPDVMGQKPLKRRPEFPEVWPVRFFVELSYMWGTESELQLLTPEQCKKFLSTRRKDKGLIAAYKQAMNPPDPLSFGSVEVAAPADEDDDEEDEEDDGNYNADANVKDSDDESKQPEPKRKVGRPPGKRANKKSASSTRESTPVKKQKMAAALRPYEERYTHVLFLRHKLQKAFLTKDKTPDAAEMPAISDFLSKLEHFQGLELPIIKQTKVNRVLKGILKLESIPMDDSFKFKERARNLLEAWSAQFDNQSNGTSTEQTEPPSIPSTTAPPVSSESAEPVGPSETPTQTDPEPADTSS</sequence>
<dbReference type="OrthoDB" id="62853at2759"/>